<sequence length="117" mass="13337">MNVLAMLLARRKGIPICQFVELYNAYCGRQALPRYFDGNASAVKKLLYTHKDIVEVRKCYGKLYVFIRDPVPPDFQEIREIVLKDKKNVSKVNGVGFTGPEKEESVPINMEELVSAN</sequence>
<evidence type="ECO:0000313" key="1">
    <source>
        <dbReference type="EMBL" id="CAL8070635.1"/>
    </source>
</evidence>
<accession>A0ABP1PLG3</accession>
<proteinExistence type="predicted"/>
<keyword evidence="2" id="KW-1185">Reference proteome</keyword>
<organism evidence="1 2">
    <name type="scientific">Orchesella dallaii</name>
    <dbReference type="NCBI Taxonomy" id="48710"/>
    <lineage>
        <taxon>Eukaryota</taxon>
        <taxon>Metazoa</taxon>
        <taxon>Ecdysozoa</taxon>
        <taxon>Arthropoda</taxon>
        <taxon>Hexapoda</taxon>
        <taxon>Collembola</taxon>
        <taxon>Entomobryomorpha</taxon>
        <taxon>Entomobryoidea</taxon>
        <taxon>Orchesellidae</taxon>
        <taxon>Orchesellinae</taxon>
        <taxon>Orchesella</taxon>
    </lineage>
</organism>
<comment type="caution">
    <text evidence="1">The sequence shown here is derived from an EMBL/GenBank/DDBJ whole genome shotgun (WGS) entry which is preliminary data.</text>
</comment>
<name>A0ABP1PLG3_9HEXA</name>
<evidence type="ECO:0000313" key="2">
    <source>
        <dbReference type="Proteomes" id="UP001642540"/>
    </source>
</evidence>
<reference evidence="1 2" key="1">
    <citation type="submission" date="2024-08" db="EMBL/GenBank/DDBJ databases">
        <authorList>
            <person name="Cucini C."/>
            <person name="Frati F."/>
        </authorList>
    </citation>
    <scope>NUCLEOTIDE SEQUENCE [LARGE SCALE GENOMIC DNA]</scope>
</reference>
<gene>
    <name evidence="1" type="ORF">ODALV1_LOCUS1343</name>
</gene>
<dbReference type="EMBL" id="CAXLJM020000004">
    <property type="protein sequence ID" value="CAL8070635.1"/>
    <property type="molecule type" value="Genomic_DNA"/>
</dbReference>
<dbReference type="Proteomes" id="UP001642540">
    <property type="component" value="Unassembled WGS sequence"/>
</dbReference>
<protein>
    <submittedName>
        <fullName evidence="1">Uncharacterized protein</fullName>
    </submittedName>
</protein>